<keyword evidence="1" id="KW-0812">Transmembrane</keyword>
<dbReference type="SUPFAM" id="SSF55874">
    <property type="entry name" value="ATPase domain of HSP90 chaperone/DNA topoisomerase II/histidine kinase"/>
    <property type="match status" value="1"/>
</dbReference>
<evidence type="ECO:0000259" key="2">
    <source>
        <dbReference type="Pfam" id="PF06580"/>
    </source>
</evidence>
<name>A0A5E8GXE1_ROSAD</name>
<dbReference type="InterPro" id="IPR050640">
    <property type="entry name" value="Bact_2-comp_sensor_kinase"/>
</dbReference>
<feature type="transmembrane region" description="Helical" evidence="1">
    <location>
        <begin position="94"/>
        <end position="117"/>
    </location>
</feature>
<proteinExistence type="predicted"/>
<evidence type="ECO:0000256" key="1">
    <source>
        <dbReference type="SAM" id="Phobius"/>
    </source>
</evidence>
<dbReference type="GO" id="GO:0016020">
    <property type="term" value="C:membrane"/>
    <property type="evidence" value="ECO:0007669"/>
    <property type="project" value="InterPro"/>
</dbReference>
<dbReference type="PANTHER" id="PTHR34220:SF7">
    <property type="entry name" value="SENSOR HISTIDINE KINASE YPDA"/>
    <property type="match status" value="1"/>
</dbReference>
<dbReference type="AlphaFoldDB" id="A0A5E8GXE1"/>
<organism evidence="3 4">
    <name type="scientific">Roseibium alexandrii (strain DSM 17067 / NCIMB 14079 / DFL-11)</name>
    <name type="common">Labrenzia alexandrii</name>
    <dbReference type="NCBI Taxonomy" id="244592"/>
    <lineage>
        <taxon>Bacteria</taxon>
        <taxon>Pseudomonadati</taxon>
        <taxon>Pseudomonadota</taxon>
        <taxon>Alphaproteobacteria</taxon>
        <taxon>Hyphomicrobiales</taxon>
        <taxon>Stappiaceae</taxon>
        <taxon>Roseibium</taxon>
    </lineage>
</organism>
<feature type="transmembrane region" description="Helical" evidence="1">
    <location>
        <begin position="137"/>
        <end position="156"/>
    </location>
</feature>
<dbReference type="EMBL" id="ACCU02000003">
    <property type="protein sequence ID" value="EEE44722.2"/>
    <property type="molecule type" value="Genomic_DNA"/>
</dbReference>
<evidence type="ECO:0000313" key="3">
    <source>
        <dbReference type="EMBL" id="EEE44722.2"/>
    </source>
</evidence>
<reference evidence="3 4" key="1">
    <citation type="submission" date="2008-01" db="EMBL/GenBank/DDBJ databases">
        <authorList>
            <person name="Wagner-Dobler I."/>
            <person name="Ferriera S."/>
            <person name="Johnson J."/>
            <person name="Kravitz S."/>
            <person name="Beeson K."/>
            <person name="Sutton G."/>
            <person name="Rogers Y.-H."/>
            <person name="Friedman R."/>
            <person name="Frazier M."/>
            <person name="Venter J.C."/>
        </authorList>
    </citation>
    <scope>NUCLEOTIDE SEQUENCE [LARGE SCALE GENOMIC DNA]</scope>
    <source>
        <strain evidence="4">DSM 17067 / NCIMB 14079 / DFL-11</strain>
    </source>
</reference>
<dbReference type="PANTHER" id="PTHR34220">
    <property type="entry name" value="SENSOR HISTIDINE KINASE YPDA"/>
    <property type="match status" value="1"/>
</dbReference>
<reference evidence="3 4" key="2">
    <citation type="submission" date="2013-04" db="EMBL/GenBank/DDBJ databases">
        <authorList>
            <person name="Fiebig A."/>
            <person name="Pradella S."/>
            <person name="Wagner-Doebler I."/>
        </authorList>
    </citation>
    <scope>NUCLEOTIDE SEQUENCE [LARGE SCALE GENOMIC DNA]</scope>
    <source>
        <strain evidence="4">DSM 17067 / NCIMB 14079 / DFL-11</strain>
    </source>
</reference>
<gene>
    <name evidence="3" type="ORF">SADFL11_2010</name>
</gene>
<evidence type="ECO:0000313" key="4">
    <source>
        <dbReference type="Proteomes" id="UP000004703"/>
    </source>
</evidence>
<dbReference type="Gene3D" id="3.30.565.10">
    <property type="entry name" value="Histidine kinase-like ATPase, C-terminal domain"/>
    <property type="match status" value="1"/>
</dbReference>
<keyword evidence="1" id="KW-0472">Membrane</keyword>
<dbReference type="GO" id="GO:0000155">
    <property type="term" value="F:phosphorelay sensor kinase activity"/>
    <property type="evidence" value="ECO:0007669"/>
    <property type="project" value="InterPro"/>
</dbReference>
<comment type="caution">
    <text evidence="3">The sequence shown here is derived from an EMBL/GenBank/DDBJ whole genome shotgun (WGS) entry which is preliminary data.</text>
</comment>
<feature type="domain" description="Signal transduction histidine kinase internal region" evidence="2">
    <location>
        <begin position="176"/>
        <end position="252"/>
    </location>
</feature>
<dbReference type="InterPro" id="IPR010559">
    <property type="entry name" value="Sig_transdc_His_kin_internal"/>
</dbReference>
<accession>A0A5E8GXE1</accession>
<dbReference type="InterPro" id="IPR036890">
    <property type="entry name" value="HATPase_C_sf"/>
</dbReference>
<sequence length="364" mass="39987">MGAFQLDPRSSAEHGALNGTGLTPDDVGFPLLKAHTTVWIFLATFGFGARVILFNDTALAATMTLVLDPLAYAITAGFHLTVSRLGVKIFGPRFAVLGLIFCIVAAIALAAIGGGILAGFGKTLPWRDGDVAAIPGAYYFAILVSWVSLYAWTMSWSRARAAETRRILAENNATRAELNHLRTQLDPHFLYNALNTIAAEIHDNPEVALDMTRNTAAFLRHNLEQHQHPVCSLGEEIDSLHTYLKIQEGRFELPFRMELDVSGSAAEHLLPRWTLQVLVENAFKHGASSDLKLRVSALSDDEVLILQVKNKGQLVPGKTDTGIGLANLRRRLDVHFPSRHQLQLRPDKDDVVVELQLQGEPCFA</sequence>
<keyword evidence="1" id="KW-1133">Transmembrane helix</keyword>
<feature type="transmembrane region" description="Helical" evidence="1">
    <location>
        <begin position="36"/>
        <end position="53"/>
    </location>
</feature>
<dbReference type="Pfam" id="PF06580">
    <property type="entry name" value="His_kinase"/>
    <property type="match status" value="1"/>
</dbReference>
<dbReference type="RefSeq" id="WP_040450600.1">
    <property type="nucleotide sequence ID" value="NZ_CM011002.1"/>
</dbReference>
<dbReference type="Proteomes" id="UP000004703">
    <property type="component" value="Chromosome"/>
</dbReference>
<protein>
    <submittedName>
        <fullName evidence="3">Putative regulator of cell autolysis</fullName>
    </submittedName>
</protein>